<sequence>MKSLSKNGYSVTANYKAVHLGKVRRRHLWEQTIFLIAATNDNEAQQLGFDIAKAKECQYSAKGKQLSWQLIEVVDVKELIDQELKQGMEVGWRFFERVDKPTTKSGD</sequence>
<gene>
    <name evidence="1" type="ORF">Q5H92_26115</name>
</gene>
<proteinExistence type="predicted"/>
<dbReference type="RefSeq" id="WP_305014525.1">
    <property type="nucleotide sequence ID" value="NZ_JAUQSX010000023.1"/>
</dbReference>
<name>A0ABT9AJ21_9BACT</name>
<dbReference type="Pfam" id="PF14119">
    <property type="entry name" value="DUF4288"/>
    <property type="match status" value="1"/>
</dbReference>
<protein>
    <submittedName>
        <fullName evidence="1">DUF4288 domain-containing protein</fullName>
    </submittedName>
</protein>
<dbReference type="InterPro" id="IPR025630">
    <property type="entry name" value="DUF4288"/>
</dbReference>
<dbReference type="Proteomes" id="UP001167796">
    <property type="component" value="Unassembled WGS sequence"/>
</dbReference>
<dbReference type="EMBL" id="JAUQSX010000023">
    <property type="protein sequence ID" value="MDO7849863.1"/>
    <property type="molecule type" value="Genomic_DNA"/>
</dbReference>
<evidence type="ECO:0000313" key="1">
    <source>
        <dbReference type="EMBL" id="MDO7849863.1"/>
    </source>
</evidence>
<comment type="caution">
    <text evidence="1">The sequence shown here is derived from an EMBL/GenBank/DDBJ whole genome shotgun (WGS) entry which is preliminary data.</text>
</comment>
<reference evidence="1" key="1">
    <citation type="submission" date="2023-07" db="EMBL/GenBank/DDBJ databases">
        <authorList>
            <person name="Kim M.K."/>
        </authorList>
    </citation>
    <scope>NUCLEOTIDE SEQUENCE</scope>
    <source>
        <strain evidence="1">M29</strain>
    </source>
</reference>
<keyword evidence="2" id="KW-1185">Reference proteome</keyword>
<evidence type="ECO:0000313" key="2">
    <source>
        <dbReference type="Proteomes" id="UP001167796"/>
    </source>
</evidence>
<accession>A0ABT9AJ21</accession>
<organism evidence="1 2">
    <name type="scientific">Hymenobacter mellowenesis</name>
    <dbReference type="NCBI Taxonomy" id="3063995"/>
    <lineage>
        <taxon>Bacteria</taxon>
        <taxon>Pseudomonadati</taxon>
        <taxon>Bacteroidota</taxon>
        <taxon>Cytophagia</taxon>
        <taxon>Cytophagales</taxon>
        <taxon>Hymenobacteraceae</taxon>
        <taxon>Hymenobacter</taxon>
    </lineage>
</organism>